<feature type="compositionally biased region" description="Polar residues" evidence="1">
    <location>
        <begin position="162"/>
        <end position="178"/>
    </location>
</feature>
<proteinExistence type="predicted"/>
<reference evidence="2 3" key="1">
    <citation type="submission" date="2021-06" db="EMBL/GenBank/DDBJ databases">
        <authorList>
            <person name="Palmer J.M."/>
        </authorList>
    </citation>
    <scope>NUCLEOTIDE SEQUENCE [LARGE SCALE GENOMIC DNA]</scope>
    <source>
        <strain evidence="2 3">AS_MEX2019</strain>
        <tissue evidence="2">Muscle</tissue>
    </source>
</reference>
<feature type="compositionally biased region" description="Basic and acidic residues" evidence="1">
    <location>
        <begin position="17"/>
        <end position="31"/>
    </location>
</feature>
<evidence type="ECO:0000256" key="1">
    <source>
        <dbReference type="SAM" id="MobiDB-lite"/>
    </source>
</evidence>
<sequence length="246" mass="26633">MGGSVMEWAEGGVRRCGAKDWGAKCSPREPAPRLTPKGTPVRRVPTRDGGIGTSIGPRHPITRPKEPLPPKKEASRKCAQHRPRVQPNHRKKSRPAGPAQPQYATHRRAHNQHAQPPPNHGAEPTEDPVPNTQHQTPATTRQAGQQNTSHTNTEATNKKHPTQNGKLRTSIGTCTSHRQSSRDPPGQPGSQADPAMHHSAHHHAQGKDTSVTSRGAAKKGHSMHSKEAALPPRNAEPPTSMQAKQK</sequence>
<dbReference type="Proteomes" id="UP001469553">
    <property type="component" value="Unassembled WGS sequence"/>
</dbReference>
<feature type="compositionally biased region" description="Basic residues" evidence="1">
    <location>
        <begin position="78"/>
        <end position="94"/>
    </location>
</feature>
<comment type="caution">
    <text evidence="2">The sequence shown here is derived from an EMBL/GenBank/DDBJ whole genome shotgun (WGS) entry which is preliminary data.</text>
</comment>
<feature type="region of interest" description="Disordered" evidence="1">
    <location>
        <begin position="17"/>
        <end position="246"/>
    </location>
</feature>
<evidence type="ECO:0000313" key="3">
    <source>
        <dbReference type="Proteomes" id="UP001469553"/>
    </source>
</evidence>
<dbReference type="EMBL" id="JAHRIP010067610">
    <property type="protein sequence ID" value="MEQ2307700.1"/>
    <property type="molecule type" value="Genomic_DNA"/>
</dbReference>
<accession>A0ABV0ZQ19</accession>
<feature type="compositionally biased region" description="Basic and acidic residues" evidence="1">
    <location>
        <begin position="63"/>
        <end position="76"/>
    </location>
</feature>
<organism evidence="2 3">
    <name type="scientific">Ameca splendens</name>
    <dbReference type="NCBI Taxonomy" id="208324"/>
    <lineage>
        <taxon>Eukaryota</taxon>
        <taxon>Metazoa</taxon>
        <taxon>Chordata</taxon>
        <taxon>Craniata</taxon>
        <taxon>Vertebrata</taxon>
        <taxon>Euteleostomi</taxon>
        <taxon>Actinopterygii</taxon>
        <taxon>Neopterygii</taxon>
        <taxon>Teleostei</taxon>
        <taxon>Neoteleostei</taxon>
        <taxon>Acanthomorphata</taxon>
        <taxon>Ovalentaria</taxon>
        <taxon>Atherinomorphae</taxon>
        <taxon>Cyprinodontiformes</taxon>
        <taxon>Goodeidae</taxon>
        <taxon>Ameca</taxon>
    </lineage>
</organism>
<protein>
    <submittedName>
        <fullName evidence="2">Uncharacterized protein</fullName>
    </submittedName>
</protein>
<feature type="compositionally biased region" description="Polar residues" evidence="1">
    <location>
        <begin position="237"/>
        <end position="246"/>
    </location>
</feature>
<keyword evidence="3" id="KW-1185">Reference proteome</keyword>
<feature type="compositionally biased region" description="Polar residues" evidence="1">
    <location>
        <begin position="130"/>
        <end position="155"/>
    </location>
</feature>
<gene>
    <name evidence="2" type="ORF">AMECASPLE_020946</name>
</gene>
<evidence type="ECO:0000313" key="2">
    <source>
        <dbReference type="EMBL" id="MEQ2307700.1"/>
    </source>
</evidence>
<name>A0ABV0ZQ19_9TELE</name>